<gene>
    <name evidence="1" type="ORF">SC09_Contig17orf00791</name>
</gene>
<proteinExistence type="predicted"/>
<name>A0A0D1KXP1_BACIU</name>
<dbReference type="EMBL" id="JXBC01000001">
    <property type="protein sequence ID" value="KIU13515.1"/>
    <property type="molecule type" value="Genomic_DNA"/>
</dbReference>
<protein>
    <submittedName>
        <fullName evidence="1">Uncharacterized protein</fullName>
    </submittedName>
</protein>
<accession>A0A0D1KXP1</accession>
<dbReference type="AlphaFoldDB" id="A0A0D1KXP1"/>
<dbReference type="PATRIC" id="fig|1423.173.peg.633"/>
<reference evidence="1 2" key="1">
    <citation type="submission" date="2014-12" db="EMBL/GenBank/DDBJ databases">
        <title>Comparative genome analysis of Bacillus coagulans HM-08, Clostridium butyricum HM-68, Bacillus subtilis HM-66 and Bacillus licheniformis BL-09.</title>
        <authorList>
            <person name="Zhang H."/>
        </authorList>
    </citation>
    <scope>NUCLEOTIDE SEQUENCE [LARGE SCALE GENOMIC DNA]</scope>
    <source>
        <strain evidence="1 2">HM-66</strain>
    </source>
</reference>
<sequence>MACLTYYKPNFRNEKETKLKFLSPLIAKVVSAYHKRKTSYIPPPAIYESSQAICSY</sequence>
<evidence type="ECO:0000313" key="1">
    <source>
        <dbReference type="EMBL" id="KIU13515.1"/>
    </source>
</evidence>
<evidence type="ECO:0000313" key="2">
    <source>
        <dbReference type="Proteomes" id="UP000032247"/>
    </source>
</evidence>
<organism evidence="1 2">
    <name type="scientific">Bacillus subtilis</name>
    <dbReference type="NCBI Taxonomy" id="1423"/>
    <lineage>
        <taxon>Bacteria</taxon>
        <taxon>Bacillati</taxon>
        <taxon>Bacillota</taxon>
        <taxon>Bacilli</taxon>
        <taxon>Bacillales</taxon>
        <taxon>Bacillaceae</taxon>
        <taxon>Bacillus</taxon>
    </lineage>
</organism>
<comment type="caution">
    <text evidence="1">The sequence shown here is derived from an EMBL/GenBank/DDBJ whole genome shotgun (WGS) entry which is preliminary data.</text>
</comment>
<dbReference type="Proteomes" id="UP000032247">
    <property type="component" value="Unassembled WGS sequence"/>
</dbReference>